<dbReference type="Pfam" id="PF08969">
    <property type="entry name" value="USP8_dimer"/>
    <property type="match status" value="1"/>
</dbReference>
<evidence type="ECO:0000259" key="5">
    <source>
        <dbReference type="PROSITE" id="PS50235"/>
    </source>
</evidence>
<feature type="region of interest" description="Disordered" evidence="4">
    <location>
        <begin position="236"/>
        <end position="259"/>
    </location>
</feature>
<dbReference type="GO" id="GO:0004843">
    <property type="term" value="F:cysteine-type deubiquitinase activity"/>
    <property type="evidence" value="ECO:0007669"/>
    <property type="project" value="UniProtKB-EC"/>
</dbReference>
<feature type="compositionally biased region" description="Low complexity" evidence="4">
    <location>
        <begin position="468"/>
        <end position="478"/>
    </location>
</feature>
<dbReference type="EMBL" id="OA565166">
    <property type="protein sequence ID" value="CAD7196439.1"/>
    <property type="molecule type" value="Genomic_DNA"/>
</dbReference>
<dbReference type="SUPFAM" id="SSF54001">
    <property type="entry name" value="Cysteine proteinases"/>
    <property type="match status" value="1"/>
</dbReference>
<dbReference type="EC" id="3.4.19.12" evidence="3"/>
<protein>
    <recommendedName>
        <fullName evidence="3">ubiquitinyl hydrolase 1</fullName>
        <ecNumber evidence="3">3.4.19.12</ecNumber>
    </recommendedName>
</protein>
<dbReference type="InterPro" id="IPR018200">
    <property type="entry name" value="USP_CS"/>
</dbReference>
<comment type="similarity">
    <text evidence="2">Belongs to the peptidase C19 family.</text>
</comment>
<dbReference type="InterPro" id="IPR015063">
    <property type="entry name" value="USP8_dimer"/>
</dbReference>
<feature type="region of interest" description="Disordered" evidence="4">
    <location>
        <begin position="518"/>
        <end position="555"/>
    </location>
</feature>
<dbReference type="CDD" id="cd02674">
    <property type="entry name" value="Peptidase_C19R"/>
    <property type="match status" value="1"/>
</dbReference>
<feature type="compositionally biased region" description="Basic and acidic residues" evidence="4">
    <location>
        <begin position="703"/>
        <end position="731"/>
    </location>
</feature>
<dbReference type="InterPro" id="IPR050185">
    <property type="entry name" value="Ub_carboxyl-term_hydrolase"/>
</dbReference>
<organism evidence="6">
    <name type="scientific">Timema douglasi</name>
    <name type="common">Walking stick</name>
    <dbReference type="NCBI Taxonomy" id="61478"/>
    <lineage>
        <taxon>Eukaryota</taxon>
        <taxon>Metazoa</taxon>
        <taxon>Ecdysozoa</taxon>
        <taxon>Arthropoda</taxon>
        <taxon>Hexapoda</taxon>
        <taxon>Insecta</taxon>
        <taxon>Pterygota</taxon>
        <taxon>Neoptera</taxon>
        <taxon>Polyneoptera</taxon>
        <taxon>Phasmatodea</taxon>
        <taxon>Timematodea</taxon>
        <taxon>Timematoidea</taxon>
        <taxon>Timematidae</taxon>
        <taxon>Timema</taxon>
    </lineage>
</organism>
<dbReference type="InterPro" id="IPR038765">
    <property type="entry name" value="Papain-like_cys_pep_sf"/>
</dbReference>
<dbReference type="SUPFAM" id="SSF52821">
    <property type="entry name" value="Rhodanese/Cell cycle control phosphatase"/>
    <property type="match status" value="1"/>
</dbReference>
<feature type="region of interest" description="Disordered" evidence="4">
    <location>
        <begin position="455"/>
        <end position="503"/>
    </location>
</feature>
<name>A0A7R8VDJ5_TIMDO</name>
<comment type="catalytic activity">
    <reaction evidence="1">
        <text>Thiol-dependent hydrolysis of ester, thioester, amide, peptide and isopeptide bonds formed by the C-terminal Gly of ubiquitin (a 76-residue protein attached to proteins as an intracellular targeting signal).</text>
        <dbReference type="EC" id="3.4.19.12"/>
    </reaction>
</comment>
<dbReference type="PROSITE" id="PS00972">
    <property type="entry name" value="USP_1"/>
    <property type="match status" value="1"/>
</dbReference>
<dbReference type="InterPro" id="IPR001394">
    <property type="entry name" value="Peptidase_C19_UCH"/>
</dbReference>
<feature type="region of interest" description="Disordered" evidence="4">
    <location>
        <begin position="173"/>
        <end position="200"/>
    </location>
</feature>
<proteinExistence type="inferred from homology"/>
<dbReference type="CDD" id="cd22265">
    <property type="entry name" value="UDM1_RNF168"/>
    <property type="match status" value="1"/>
</dbReference>
<dbReference type="InterPro" id="IPR036873">
    <property type="entry name" value="Rhodanese-like_dom_sf"/>
</dbReference>
<evidence type="ECO:0000256" key="3">
    <source>
        <dbReference type="ARBA" id="ARBA00012759"/>
    </source>
</evidence>
<sequence>MSYHITQPPLTREGLMLPSTAEDGEIEEKPPPVHPTEIRTSISPSSAVELNTTSVLANDATEAAEKLYAQAELFDKSGDEEMCYLALMKYLGLIQVIKDSPEYRNDKKFYVQILGSKKVNSAMDWAEKVSLNLELRSVSRSVPKNLQPLHLEGWDDPDQAKYPERYARLKEEEQFEKSQSLQKKQAEEEQKPPKKPLSSKDLVELNGKLVNGTTSQYHFCFDLYARLKEEEQFEKSQSLQKKQAEEEQKPPKKPLSSKDLVELNGKLVNGTTTDIKETSISSDELYSLLMESKKKLLILDTRAKSAFEDSHIKTLTCISVPEEIIKRGLSANKIGHCLSVEDKPVWDKRGEMDLIVLMDWFSTHLNLPPTSPIEVLNEILIKWDPGISYKAKPIVILKGGYEDFVTSYPTLTTNAHTKPPLNNHGQSITDLIDAVNYPSLVDTSAVPISISQPLVDRSSKPPLTVVPSDSSASRVQSSQTTEGQLSLPSGGDIKPPSSQGSVDIDLAMPFAAGVRSGNLSPSLSAESEKSAPRKTSLTERPLPQGSGDIDTNHYPMVNRASKGTAVQTYEERARAMRTLLTEQEETAEKSLKVAADRLRAEKEWEMLRVDKERQAEDEMRASLQEREQDLLQEINKLEKKQKEVDLENQKLREDLKALKLREAERETPVVPTVEVERRIEGKEEERKVVEQQAQVLHEKRIKKAETDRSTKPQSSDRERAKSGEDRRIGKVELKEVNPHLRGGRVENHLGKTTPVHQTEIRTLISPSSTPELNTTSAFAIYATEAEDDISIKHRAPQFDRAIKPLNKATPSEVHAVRHRNFNPTYGNVSRGLTGLKNLGNSCYMNSIIQCINNTTPLAFYFVEGTYRDDINRGHKTRGEVVEEVAVVVRALWRGQFRSIACHDLKAVVGRLKSSFQGVEQQDSHEFLTLLMDWLHEDLNKKSGASPIKDPSISENPEDAAWNKFRSVNESLILTLFFGQQKSTVRCCKCNEKSVTYEPFSNLSLPLPTNSNRCTLHDCVRLYLREETLTGWNCPSCKEARDAHKKFDIVRFPPILIVHFKRFHHDGWSRKKQNFVDFPLTSLDMGSFTAYSDQRYSQYNLYGVSNHYGTMEGGHYTAYCRNNVYGQWYKFDDQEVSELSTNDVRTGAAYILFYASTAVNYKVPEITNFNF</sequence>
<dbReference type="PROSITE" id="PS50235">
    <property type="entry name" value="USP_3"/>
    <property type="match status" value="1"/>
</dbReference>
<dbReference type="PANTHER" id="PTHR21646:SF46">
    <property type="entry name" value="UBIQUITIN CARBOXYL-TERMINAL HYDROLASE"/>
    <property type="match status" value="1"/>
</dbReference>
<dbReference type="PANTHER" id="PTHR21646">
    <property type="entry name" value="UBIQUITIN CARBOXYL-TERMINAL HYDROLASE"/>
    <property type="match status" value="1"/>
</dbReference>
<evidence type="ECO:0000256" key="4">
    <source>
        <dbReference type="SAM" id="MobiDB-lite"/>
    </source>
</evidence>
<evidence type="ECO:0000256" key="2">
    <source>
        <dbReference type="ARBA" id="ARBA00009085"/>
    </source>
</evidence>
<dbReference type="Gene3D" id="3.40.250.10">
    <property type="entry name" value="Rhodanese-like domain"/>
    <property type="match status" value="1"/>
</dbReference>
<dbReference type="GO" id="GO:0016579">
    <property type="term" value="P:protein deubiquitination"/>
    <property type="evidence" value="ECO:0007669"/>
    <property type="project" value="InterPro"/>
</dbReference>
<evidence type="ECO:0000256" key="1">
    <source>
        <dbReference type="ARBA" id="ARBA00000707"/>
    </source>
</evidence>
<reference evidence="6" key="1">
    <citation type="submission" date="2020-11" db="EMBL/GenBank/DDBJ databases">
        <authorList>
            <person name="Tran Van P."/>
        </authorList>
    </citation>
    <scope>NUCLEOTIDE SEQUENCE</scope>
</reference>
<dbReference type="AlphaFoldDB" id="A0A7R8VDJ5"/>
<evidence type="ECO:0000313" key="6">
    <source>
        <dbReference type="EMBL" id="CAD7196439.1"/>
    </source>
</evidence>
<dbReference type="PROSITE" id="PS00973">
    <property type="entry name" value="USP_2"/>
    <property type="match status" value="1"/>
</dbReference>
<dbReference type="SUPFAM" id="SSF140856">
    <property type="entry name" value="USP8 N-terminal domain-like"/>
    <property type="match status" value="1"/>
</dbReference>
<feature type="domain" description="USP" evidence="5">
    <location>
        <begin position="833"/>
        <end position="1156"/>
    </location>
</feature>
<accession>A0A7R8VDJ5</accession>
<dbReference type="InterPro" id="IPR028889">
    <property type="entry name" value="USP"/>
</dbReference>
<dbReference type="Gene3D" id="3.90.70.10">
    <property type="entry name" value="Cysteine proteinases"/>
    <property type="match status" value="1"/>
</dbReference>
<gene>
    <name evidence="6" type="ORF">TDIB3V08_LOCUS2789</name>
</gene>
<dbReference type="Gene3D" id="1.20.58.80">
    <property type="entry name" value="Phosphotransferase system, lactose/cellobiose-type IIA subunit"/>
    <property type="match status" value="1"/>
</dbReference>
<feature type="region of interest" description="Disordered" evidence="4">
    <location>
        <begin position="697"/>
        <end position="731"/>
    </location>
</feature>
<dbReference type="Pfam" id="PF00443">
    <property type="entry name" value="UCH"/>
    <property type="match status" value="1"/>
</dbReference>